<evidence type="ECO:0000313" key="9">
    <source>
        <dbReference type="EMBL" id="KAI6779339.1"/>
    </source>
</evidence>
<evidence type="ECO:0000256" key="6">
    <source>
        <dbReference type="SAM" id="Coils"/>
    </source>
</evidence>
<dbReference type="CDD" id="cd00067">
    <property type="entry name" value="GAL4"/>
    <property type="match status" value="1"/>
</dbReference>
<keyword evidence="6" id="KW-0175">Coiled coil</keyword>
<proteinExistence type="predicted"/>
<evidence type="ECO:0000256" key="7">
    <source>
        <dbReference type="SAM" id="MobiDB-lite"/>
    </source>
</evidence>
<keyword evidence="4" id="KW-0804">Transcription</keyword>
<dbReference type="Gene3D" id="4.10.240.10">
    <property type="entry name" value="Zn(2)-C6 fungal-type DNA-binding domain"/>
    <property type="match status" value="1"/>
</dbReference>
<dbReference type="Proteomes" id="UP001055219">
    <property type="component" value="Unassembled WGS sequence"/>
</dbReference>
<accession>A0A9P9XXW6</accession>
<reference evidence="9" key="2">
    <citation type="submission" date="2022-07" db="EMBL/GenBank/DDBJ databases">
        <authorList>
            <person name="Goncalves M.F.M."/>
            <person name="Hilario S."/>
            <person name="Van De Peer Y."/>
            <person name="Esteves A.C."/>
            <person name="Alves A."/>
        </authorList>
    </citation>
    <scope>NUCLEOTIDE SEQUENCE</scope>
    <source>
        <strain evidence="9">MUM 19.33</strain>
    </source>
</reference>
<dbReference type="PROSITE" id="PS50048">
    <property type="entry name" value="ZN2_CY6_FUNGAL_2"/>
    <property type="match status" value="1"/>
</dbReference>
<dbReference type="PANTHER" id="PTHR31845:SF39">
    <property type="entry name" value="TRANSCRIPTION FACTOR PBCR-RELATED"/>
    <property type="match status" value="1"/>
</dbReference>
<organism evidence="9 10">
    <name type="scientific">Emericellopsis cladophorae</name>
    <dbReference type="NCBI Taxonomy" id="2686198"/>
    <lineage>
        <taxon>Eukaryota</taxon>
        <taxon>Fungi</taxon>
        <taxon>Dikarya</taxon>
        <taxon>Ascomycota</taxon>
        <taxon>Pezizomycotina</taxon>
        <taxon>Sordariomycetes</taxon>
        <taxon>Hypocreomycetidae</taxon>
        <taxon>Hypocreales</taxon>
        <taxon>Bionectriaceae</taxon>
        <taxon>Emericellopsis</taxon>
    </lineage>
</organism>
<dbReference type="AlphaFoldDB" id="A0A9P9XXW6"/>
<evidence type="ECO:0000256" key="5">
    <source>
        <dbReference type="ARBA" id="ARBA00023242"/>
    </source>
</evidence>
<dbReference type="OrthoDB" id="3365636at2759"/>
<keyword evidence="2" id="KW-0805">Transcription regulation</keyword>
<dbReference type="GeneID" id="75826956"/>
<dbReference type="GO" id="GO:0000981">
    <property type="term" value="F:DNA-binding transcription factor activity, RNA polymerase II-specific"/>
    <property type="evidence" value="ECO:0007669"/>
    <property type="project" value="InterPro"/>
</dbReference>
<reference evidence="9" key="1">
    <citation type="journal article" date="2021" name="J Fungi (Basel)">
        <title>Genomic and Metabolomic Analyses of the Marine Fungus Emericellopsis cladophorae: Insights into Saltwater Adaptability Mechanisms and Its Biosynthetic Potential.</title>
        <authorList>
            <person name="Goncalves M.F.M."/>
            <person name="Hilario S."/>
            <person name="Van de Peer Y."/>
            <person name="Esteves A.C."/>
            <person name="Alves A."/>
        </authorList>
    </citation>
    <scope>NUCLEOTIDE SEQUENCE</scope>
    <source>
        <strain evidence="9">MUM 19.33</strain>
    </source>
</reference>
<evidence type="ECO:0000313" key="10">
    <source>
        <dbReference type="Proteomes" id="UP001055219"/>
    </source>
</evidence>
<dbReference type="InterPro" id="IPR051089">
    <property type="entry name" value="prtT"/>
</dbReference>
<feature type="compositionally biased region" description="Basic residues" evidence="7">
    <location>
        <begin position="1"/>
        <end position="16"/>
    </location>
</feature>
<comment type="caution">
    <text evidence="9">The sequence shown here is derived from an EMBL/GenBank/DDBJ whole genome shotgun (WGS) entry which is preliminary data.</text>
</comment>
<dbReference type="PANTHER" id="PTHR31845">
    <property type="entry name" value="FINGER DOMAIN PROTEIN, PUTATIVE-RELATED"/>
    <property type="match status" value="1"/>
</dbReference>
<evidence type="ECO:0000259" key="8">
    <source>
        <dbReference type="PROSITE" id="PS50048"/>
    </source>
</evidence>
<keyword evidence="10" id="KW-1185">Reference proteome</keyword>
<name>A0A9P9XXW6_9HYPO</name>
<dbReference type="GO" id="GO:0008270">
    <property type="term" value="F:zinc ion binding"/>
    <property type="evidence" value="ECO:0007669"/>
    <property type="project" value="InterPro"/>
</dbReference>
<dbReference type="PROSITE" id="PS00463">
    <property type="entry name" value="ZN2_CY6_FUNGAL_1"/>
    <property type="match status" value="1"/>
</dbReference>
<dbReference type="InterPro" id="IPR036864">
    <property type="entry name" value="Zn2-C6_fun-type_DNA-bd_sf"/>
</dbReference>
<feature type="domain" description="Zn(2)-C6 fungal-type" evidence="8">
    <location>
        <begin position="41"/>
        <end position="73"/>
    </location>
</feature>
<dbReference type="GO" id="GO:0000976">
    <property type="term" value="F:transcription cis-regulatory region binding"/>
    <property type="evidence" value="ECO:0007669"/>
    <property type="project" value="TreeGrafter"/>
</dbReference>
<feature type="coiled-coil region" evidence="6">
    <location>
        <begin position="77"/>
        <end position="104"/>
    </location>
</feature>
<dbReference type="SUPFAM" id="SSF57701">
    <property type="entry name" value="Zn2/Cys6 DNA-binding domain"/>
    <property type="match status" value="1"/>
</dbReference>
<keyword evidence="5" id="KW-0539">Nucleus</keyword>
<dbReference type="InterPro" id="IPR001138">
    <property type="entry name" value="Zn2Cys6_DnaBD"/>
</dbReference>
<evidence type="ECO:0000256" key="2">
    <source>
        <dbReference type="ARBA" id="ARBA00023015"/>
    </source>
</evidence>
<protein>
    <submittedName>
        <fullName evidence="9">Cercosporin resistance</fullName>
    </submittedName>
</protein>
<sequence length="582" mass="63755">MRSLTRHVSHRLHHPPARPATGHSSSPNAYTQLAMGKRFRACEACHALKIKCDPSLAEPGCCERCVRTSTTCVPAARRWQRDRIQELEAQVAQLQLALDETRAASVSAGRCTRDTSVGSSDHGSGDKMLAFLDALVDLSAQARALTVYAHHVHSAWPVISLGTGTSDSQILSMRDEFPITLVAILAFALTSHDVQVDAQTQQVLRQRVADVVGAAMTTQACSHDLIQASLVAAFWVRPAFDTNCYRLIALAIDMGVDFGLGGDSMPSSPPAWFGRHRGPLSPGMARSWLGAYVGSKFASISTRRQDAHCWGPSHDSAFNLLEQQPEGNHLLLEITRIAHLQATLANDLALCDANVYRDMNSEIVRASRSAVRERIEAIERNLPPWLAQDHQLRFLRLQSVILSNEPVLHTTSNKAFFGAPYIAARIGVHDFACPDEITPVVQDALLSLVRACHDAIDVVARVPTAELLNLTTLCFASSVTYNLALLVKVHVAVSAPGNSYGQIMTRQQLNVRQAMEKLKQVNAALVALDPRMDNWNTRIIGAAAWLETWLVDYESIVQRFEHTLQRGAAEEAMGSLSPSGFF</sequence>
<comment type="subcellular location">
    <subcellularLocation>
        <location evidence="1">Nucleus</location>
    </subcellularLocation>
</comment>
<evidence type="ECO:0000256" key="3">
    <source>
        <dbReference type="ARBA" id="ARBA00023125"/>
    </source>
</evidence>
<dbReference type="EMBL" id="JAGIXG020000048">
    <property type="protein sequence ID" value="KAI6779339.1"/>
    <property type="molecule type" value="Genomic_DNA"/>
</dbReference>
<dbReference type="GO" id="GO:0005634">
    <property type="term" value="C:nucleus"/>
    <property type="evidence" value="ECO:0007669"/>
    <property type="project" value="UniProtKB-SubCell"/>
</dbReference>
<evidence type="ECO:0000256" key="4">
    <source>
        <dbReference type="ARBA" id="ARBA00023163"/>
    </source>
</evidence>
<dbReference type="RefSeq" id="XP_051360195.1">
    <property type="nucleotide sequence ID" value="XM_051508724.1"/>
</dbReference>
<evidence type="ECO:0000256" key="1">
    <source>
        <dbReference type="ARBA" id="ARBA00004123"/>
    </source>
</evidence>
<keyword evidence="3" id="KW-0238">DNA-binding</keyword>
<gene>
    <name evidence="9" type="ORF">J7T54_000437</name>
</gene>
<feature type="region of interest" description="Disordered" evidence="7">
    <location>
        <begin position="1"/>
        <end position="29"/>
    </location>
</feature>